<dbReference type="Proteomes" id="UP000319514">
    <property type="component" value="Unassembled WGS sequence"/>
</dbReference>
<name>A0A542ZKS8_9MICO</name>
<evidence type="ECO:0000313" key="1">
    <source>
        <dbReference type="EMBL" id="TQL60955.1"/>
    </source>
</evidence>
<protein>
    <submittedName>
        <fullName evidence="1">Uncharacterized protein</fullName>
    </submittedName>
</protein>
<keyword evidence="2" id="KW-1185">Reference proteome</keyword>
<sequence>MGVDPEMTDQEPWLHAYLELGADLREAGLIGGISHQEVSNRLKELDIPVRTLSETNALRTKLAIAKHGDAIKESFLQTRNVAVTAAEVGVAKKVVETYLAQEVPDYQVLARAPRNVGKNFTTEELAASLKEAATTVPGNLSVEAYRRFISASPTLSTGRNRPGPQAMHLRFGSWNGALEAAGLPANPPAGPPKQYDNPITVLESVVACWQSLGHPPTVADYDKWQRGKEGHPSPAIAVRVLGSWNTALVRAWQVVHDHQLDQDDLDVAIPTGLGQPSPEFLPYSPADEKTTLLSAVQETQSALPELEKAVRNHAKLQNSLANLVKAHGRDPLSPGATEAKFDLAFRDDNDALVVAEIKSCTNDNLEGQLRLGLGQVLRYAHQLRQTHTVVRPVLVTQLEPPEDWRLLLTELGVASIHEAKLGPGLATVLQGC</sequence>
<dbReference type="AlphaFoldDB" id="A0A542ZKS8"/>
<evidence type="ECO:0000313" key="2">
    <source>
        <dbReference type="Proteomes" id="UP000319514"/>
    </source>
</evidence>
<dbReference type="EMBL" id="VFOQ01000001">
    <property type="protein sequence ID" value="TQL60955.1"/>
    <property type="molecule type" value="Genomic_DNA"/>
</dbReference>
<dbReference type="Pfam" id="PF18780">
    <property type="entry name" value="HNH_repeat"/>
    <property type="match status" value="1"/>
</dbReference>
<comment type="caution">
    <text evidence="1">The sequence shown here is derived from an EMBL/GenBank/DDBJ whole genome shotgun (WGS) entry which is preliminary data.</text>
</comment>
<organism evidence="1 2">
    <name type="scientific">Oryzihumus leptocrescens</name>
    <dbReference type="NCBI Taxonomy" id="297536"/>
    <lineage>
        <taxon>Bacteria</taxon>
        <taxon>Bacillati</taxon>
        <taxon>Actinomycetota</taxon>
        <taxon>Actinomycetes</taxon>
        <taxon>Micrococcales</taxon>
        <taxon>Intrasporangiaceae</taxon>
        <taxon>Oryzihumus</taxon>
    </lineage>
</organism>
<gene>
    <name evidence="1" type="ORF">FB474_2357</name>
</gene>
<accession>A0A542ZKS8</accession>
<proteinExistence type="predicted"/>
<reference evidence="1 2" key="1">
    <citation type="submission" date="2019-06" db="EMBL/GenBank/DDBJ databases">
        <title>Sequencing the genomes of 1000 actinobacteria strains.</title>
        <authorList>
            <person name="Klenk H.-P."/>
        </authorList>
    </citation>
    <scope>NUCLEOTIDE SEQUENCE [LARGE SCALE GENOMIC DNA]</scope>
    <source>
        <strain evidence="1 2">DSM 18082</strain>
    </source>
</reference>
<dbReference type="InterPro" id="IPR041025">
    <property type="entry name" value="HNH_repeat"/>
</dbReference>